<accession>A0ACD3AW92</accession>
<evidence type="ECO:0000313" key="1">
    <source>
        <dbReference type="EMBL" id="TFK70018.1"/>
    </source>
</evidence>
<proteinExistence type="predicted"/>
<organism evidence="1 2">
    <name type="scientific">Pluteus cervinus</name>
    <dbReference type="NCBI Taxonomy" id="181527"/>
    <lineage>
        <taxon>Eukaryota</taxon>
        <taxon>Fungi</taxon>
        <taxon>Dikarya</taxon>
        <taxon>Basidiomycota</taxon>
        <taxon>Agaricomycotina</taxon>
        <taxon>Agaricomycetes</taxon>
        <taxon>Agaricomycetidae</taxon>
        <taxon>Agaricales</taxon>
        <taxon>Pluteineae</taxon>
        <taxon>Pluteaceae</taxon>
        <taxon>Pluteus</taxon>
    </lineage>
</organism>
<evidence type="ECO:0000313" key="2">
    <source>
        <dbReference type="Proteomes" id="UP000308600"/>
    </source>
</evidence>
<name>A0ACD3AW92_9AGAR</name>
<sequence length="603" mass="68201">MGQRHQAYIIARVIPYGSNKPNYRCIGAIHHQWCYGSLPLKAALRFMALIKPKENAEVIEQEVKALNGKYGSHLRQPPAMPSVPCPFTSFLMTSAWSIDLAPAQGKDAYLSHSSDEDASMQMLEGDNNDGVTVIDISNLNAPSYCFILHGGDSPITAEQYIRDYYPMGSRLGVEEELVASALPPFVGIPVIPIQHLAEAWPTEFFARKEEAPVSEPTPHTMPTEVPHLADLMLGPALDQALRNNNQEELSQLLFPHKVDQILAFIRTQNPMPDGGVFLLANILNVKDQKIVNLTGFHLSSQQILSLLPVDSSLVEVIDISHNHAVRIDAVEQMLTRYQTLRRLVLLDTHIPEDDVLALLKYKPELFYHIDAFVHPVFMKPQRTNTNPDAYTHIIFTGNSDPGAPTSILRALLHFTRMMESKESSMRMYPSTVARAAYASENLADGQKWGERIIPYVPRLQSCKQAMSDVHPWKLFFWPSYSSTRYAFLKTKPEAMLEYLGEYESLRERHDQSTISEVDFDEKIEELASSFKSRLFRVYDVRGFFEQLDLEGRPAPPRGELEKLYNNFTALQNGDGHLKLMNQEDIHEFLINPCAWYDSGPGIC</sequence>
<protein>
    <submittedName>
        <fullName evidence="1">Uncharacterized protein</fullName>
    </submittedName>
</protein>
<gene>
    <name evidence="1" type="ORF">BDN72DRAFT_959143</name>
</gene>
<dbReference type="EMBL" id="ML208320">
    <property type="protein sequence ID" value="TFK70018.1"/>
    <property type="molecule type" value="Genomic_DNA"/>
</dbReference>
<keyword evidence="2" id="KW-1185">Reference proteome</keyword>
<reference evidence="1 2" key="1">
    <citation type="journal article" date="2019" name="Nat. Ecol. Evol.">
        <title>Megaphylogeny resolves global patterns of mushroom evolution.</title>
        <authorList>
            <person name="Varga T."/>
            <person name="Krizsan K."/>
            <person name="Foldi C."/>
            <person name="Dima B."/>
            <person name="Sanchez-Garcia M."/>
            <person name="Sanchez-Ramirez S."/>
            <person name="Szollosi G.J."/>
            <person name="Szarkandi J.G."/>
            <person name="Papp V."/>
            <person name="Albert L."/>
            <person name="Andreopoulos W."/>
            <person name="Angelini C."/>
            <person name="Antonin V."/>
            <person name="Barry K.W."/>
            <person name="Bougher N.L."/>
            <person name="Buchanan P."/>
            <person name="Buyck B."/>
            <person name="Bense V."/>
            <person name="Catcheside P."/>
            <person name="Chovatia M."/>
            <person name="Cooper J."/>
            <person name="Damon W."/>
            <person name="Desjardin D."/>
            <person name="Finy P."/>
            <person name="Geml J."/>
            <person name="Haridas S."/>
            <person name="Hughes K."/>
            <person name="Justo A."/>
            <person name="Karasinski D."/>
            <person name="Kautmanova I."/>
            <person name="Kiss B."/>
            <person name="Kocsube S."/>
            <person name="Kotiranta H."/>
            <person name="LaButti K.M."/>
            <person name="Lechner B.E."/>
            <person name="Liimatainen K."/>
            <person name="Lipzen A."/>
            <person name="Lukacs Z."/>
            <person name="Mihaltcheva S."/>
            <person name="Morgado L.N."/>
            <person name="Niskanen T."/>
            <person name="Noordeloos M.E."/>
            <person name="Ohm R.A."/>
            <person name="Ortiz-Santana B."/>
            <person name="Ovrebo C."/>
            <person name="Racz N."/>
            <person name="Riley R."/>
            <person name="Savchenko A."/>
            <person name="Shiryaev A."/>
            <person name="Soop K."/>
            <person name="Spirin V."/>
            <person name="Szebenyi C."/>
            <person name="Tomsovsky M."/>
            <person name="Tulloss R.E."/>
            <person name="Uehling J."/>
            <person name="Grigoriev I.V."/>
            <person name="Vagvolgyi C."/>
            <person name="Papp T."/>
            <person name="Martin F.M."/>
            <person name="Miettinen O."/>
            <person name="Hibbett D.S."/>
            <person name="Nagy L.G."/>
        </authorList>
    </citation>
    <scope>NUCLEOTIDE SEQUENCE [LARGE SCALE GENOMIC DNA]</scope>
    <source>
        <strain evidence="1 2">NL-1719</strain>
    </source>
</reference>
<dbReference type="Proteomes" id="UP000308600">
    <property type="component" value="Unassembled WGS sequence"/>
</dbReference>